<accession>A0A0D3GG74</accession>
<dbReference type="GO" id="GO:0004805">
    <property type="term" value="F:trehalose-phosphatase activity"/>
    <property type="evidence" value="ECO:0007669"/>
    <property type="project" value="InterPro"/>
</dbReference>
<dbReference type="eggNOG" id="KOG1050">
    <property type="taxonomic scope" value="Eukaryota"/>
</dbReference>
<dbReference type="Gramene" id="OBART06G13620.1">
    <property type="protein sequence ID" value="OBART06G13620.1"/>
    <property type="gene ID" value="OBART06G13620"/>
</dbReference>
<dbReference type="Gene3D" id="3.30.430.20">
    <property type="entry name" value="Gnk2 domain, C-X8-C-X2-C motif"/>
    <property type="match status" value="1"/>
</dbReference>
<dbReference type="GO" id="GO:0005992">
    <property type="term" value="P:trehalose biosynthetic process"/>
    <property type="evidence" value="ECO:0007669"/>
    <property type="project" value="InterPro"/>
</dbReference>
<dbReference type="InterPro" id="IPR038408">
    <property type="entry name" value="GNK2_sf"/>
</dbReference>
<evidence type="ECO:0008006" key="3">
    <source>
        <dbReference type="Google" id="ProtNLM"/>
    </source>
</evidence>
<reference evidence="1" key="2">
    <citation type="submission" date="2015-03" db="UniProtKB">
        <authorList>
            <consortium name="EnsemblPlants"/>
        </authorList>
    </citation>
    <scope>IDENTIFICATION</scope>
</reference>
<dbReference type="STRING" id="65489.A0A0D3GG74"/>
<dbReference type="EnsemblPlants" id="OBART06G13620.1">
    <property type="protein sequence ID" value="OBART06G13620.1"/>
    <property type="gene ID" value="OBART06G13620"/>
</dbReference>
<evidence type="ECO:0000313" key="1">
    <source>
        <dbReference type="EnsemblPlants" id="OBART06G13620.1"/>
    </source>
</evidence>
<name>A0A0D3GG74_9ORYZ</name>
<dbReference type="Proteomes" id="UP000026960">
    <property type="component" value="Chromosome 6"/>
</dbReference>
<dbReference type="InterPro" id="IPR044651">
    <property type="entry name" value="OTSB-like"/>
</dbReference>
<dbReference type="PANTHER" id="PTHR43768:SF35">
    <property type="entry name" value="TREHALOSE-PHOSPHATE PHOSPHATASE 5-RELATED"/>
    <property type="match status" value="1"/>
</dbReference>
<dbReference type="HOGENOM" id="CLU_123576_0_0_1"/>
<dbReference type="PaxDb" id="65489-OBART06G13620.1"/>
<proteinExistence type="predicted"/>
<keyword evidence="2" id="KW-1185">Reference proteome</keyword>
<evidence type="ECO:0000313" key="2">
    <source>
        <dbReference type="Proteomes" id="UP000026960"/>
    </source>
</evidence>
<protein>
    <recommendedName>
        <fullName evidence="3">Trehalose 6-phosphate phosphatase</fullName>
    </recommendedName>
</protein>
<organism evidence="1">
    <name type="scientific">Oryza barthii</name>
    <dbReference type="NCBI Taxonomy" id="65489"/>
    <lineage>
        <taxon>Eukaryota</taxon>
        <taxon>Viridiplantae</taxon>
        <taxon>Streptophyta</taxon>
        <taxon>Embryophyta</taxon>
        <taxon>Tracheophyta</taxon>
        <taxon>Spermatophyta</taxon>
        <taxon>Magnoliopsida</taxon>
        <taxon>Liliopsida</taxon>
        <taxon>Poales</taxon>
        <taxon>Poaceae</taxon>
        <taxon>BOP clade</taxon>
        <taxon>Oryzoideae</taxon>
        <taxon>Oryzeae</taxon>
        <taxon>Oryzinae</taxon>
        <taxon>Oryza</taxon>
    </lineage>
</organism>
<dbReference type="PANTHER" id="PTHR43768">
    <property type="entry name" value="TREHALOSE 6-PHOSPHATE PHOSPHATASE"/>
    <property type="match status" value="1"/>
</dbReference>
<reference evidence="1" key="1">
    <citation type="journal article" date="2009" name="Rice">
        <title>De Novo Next Generation Sequencing of Plant Genomes.</title>
        <authorList>
            <person name="Rounsley S."/>
            <person name="Marri P.R."/>
            <person name="Yu Y."/>
            <person name="He R."/>
            <person name="Sisneros N."/>
            <person name="Goicoechea J.L."/>
            <person name="Lee S.J."/>
            <person name="Angelova A."/>
            <person name="Kudrna D."/>
            <person name="Luo M."/>
            <person name="Affourtit J."/>
            <person name="Desany B."/>
            <person name="Knight J."/>
            <person name="Niazi F."/>
            <person name="Egholm M."/>
            <person name="Wing R.A."/>
        </authorList>
    </citation>
    <scope>NUCLEOTIDE SEQUENCE [LARGE SCALE GENOMIC DNA]</scope>
    <source>
        <strain evidence="1">cv. IRGC 105608</strain>
    </source>
</reference>
<dbReference type="AlphaFoldDB" id="A0A0D3GG74"/>
<sequence length="161" mass="17887">MPGGMGPPPACFTNIRFPLVYSTQGHNFVHLSTNQISNEKIQFNYVNIQQEVFDKTVSSVITAVLSKVTNLSTRFATGKELLIAYNYKYIIYGLAQCSSELTCLQCQLSLYTKLEVMCPSALASFEEITTSAHGKRVALFLDYDGTLSPIVDDHGRTFMLP</sequence>